<organism evidence="1 3">
    <name type="scientific">Methylobacterium oxalidis</name>
    <dbReference type="NCBI Taxonomy" id="944322"/>
    <lineage>
        <taxon>Bacteria</taxon>
        <taxon>Pseudomonadati</taxon>
        <taxon>Pseudomonadota</taxon>
        <taxon>Alphaproteobacteria</taxon>
        <taxon>Hyphomicrobiales</taxon>
        <taxon>Methylobacteriaceae</taxon>
        <taxon>Methylobacterium</taxon>
    </lineage>
</organism>
<proteinExistence type="predicted"/>
<reference evidence="2" key="1">
    <citation type="journal article" date="2014" name="Int. J. Syst. Evol. Microbiol.">
        <title>Complete genome of a new Firmicutes species belonging to the dominant human colonic microbiota ('Ruminococcus bicirculans') reveals two chromosomes and a selective capacity to utilize plant glucans.</title>
        <authorList>
            <consortium name="NISC Comparative Sequencing Program"/>
            <person name="Wegmann U."/>
            <person name="Louis P."/>
            <person name="Goesmann A."/>
            <person name="Henrissat B."/>
            <person name="Duncan S.H."/>
            <person name="Flint H.J."/>
        </authorList>
    </citation>
    <scope>NUCLEOTIDE SEQUENCE</scope>
    <source>
        <strain evidence="2">NBRC 107715</strain>
    </source>
</reference>
<sequence length="54" mass="5999">MGQAEKRLAGMRRNPAGDWTIDDIAVVCRAYGIDCVPPARGSHYDISHATRRRS</sequence>
<dbReference type="EMBL" id="BJZU01000025">
    <property type="protein sequence ID" value="GEP03515.1"/>
    <property type="molecule type" value="Genomic_DNA"/>
</dbReference>
<dbReference type="AlphaFoldDB" id="A0A512J0Q9"/>
<evidence type="ECO:0000313" key="2">
    <source>
        <dbReference type="EMBL" id="GLS66565.1"/>
    </source>
</evidence>
<keyword evidence="4" id="KW-1185">Reference proteome</keyword>
<reference evidence="4" key="2">
    <citation type="journal article" date="2019" name="Int. J. Syst. Evol. Microbiol.">
        <title>The Global Catalogue of Microorganisms (GCM) 10K type strain sequencing project: providing services to taxonomists for standard genome sequencing and annotation.</title>
        <authorList>
            <consortium name="The Broad Institute Genomics Platform"/>
            <consortium name="The Broad Institute Genome Sequencing Center for Infectious Disease"/>
            <person name="Wu L."/>
            <person name="Ma J."/>
        </authorList>
    </citation>
    <scope>NUCLEOTIDE SEQUENCE [LARGE SCALE GENOMIC DNA]</scope>
    <source>
        <strain evidence="4">NBRC 107715</strain>
    </source>
</reference>
<dbReference type="EMBL" id="BSPK01000107">
    <property type="protein sequence ID" value="GLS66565.1"/>
    <property type="molecule type" value="Genomic_DNA"/>
</dbReference>
<protein>
    <submittedName>
        <fullName evidence="1">Uncharacterized protein</fullName>
    </submittedName>
</protein>
<reference evidence="1 3" key="3">
    <citation type="submission" date="2019-07" db="EMBL/GenBank/DDBJ databases">
        <title>Whole genome shotgun sequence of Methylobacterium oxalidis NBRC 107715.</title>
        <authorList>
            <person name="Hosoyama A."/>
            <person name="Uohara A."/>
            <person name="Ohji S."/>
            <person name="Ichikawa N."/>
        </authorList>
    </citation>
    <scope>NUCLEOTIDE SEQUENCE [LARGE SCALE GENOMIC DNA]</scope>
    <source>
        <strain evidence="1 3">NBRC 107715</strain>
    </source>
</reference>
<name>A0A512J0Q9_9HYPH</name>
<evidence type="ECO:0000313" key="4">
    <source>
        <dbReference type="Proteomes" id="UP001156856"/>
    </source>
</evidence>
<dbReference type="Proteomes" id="UP000321960">
    <property type="component" value="Unassembled WGS sequence"/>
</dbReference>
<reference evidence="2" key="4">
    <citation type="submission" date="2023-01" db="EMBL/GenBank/DDBJ databases">
        <title>Draft genome sequence of Methylobacterium oxalidis strain NBRC 107715.</title>
        <authorList>
            <person name="Sun Q."/>
            <person name="Mori K."/>
        </authorList>
    </citation>
    <scope>NUCLEOTIDE SEQUENCE</scope>
    <source>
        <strain evidence="2">NBRC 107715</strain>
    </source>
</reference>
<evidence type="ECO:0000313" key="1">
    <source>
        <dbReference type="EMBL" id="GEP03515.1"/>
    </source>
</evidence>
<accession>A0A512J0Q9</accession>
<dbReference type="Proteomes" id="UP001156856">
    <property type="component" value="Unassembled WGS sequence"/>
</dbReference>
<gene>
    <name evidence="2" type="ORF">GCM10007888_49480</name>
    <name evidence="1" type="ORF">MOX02_15530</name>
</gene>
<comment type="caution">
    <text evidence="1">The sequence shown here is derived from an EMBL/GenBank/DDBJ whole genome shotgun (WGS) entry which is preliminary data.</text>
</comment>
<evidence type="ECO:0000313" key="3">
    <source>
        <dbReference type="Proteomes" id="UP000321960"/>
    </source>
</evidence>